<organism evidence="2 3">
    <name type="scientific">Leptolyngbya boryana NIES-2135</name>
    <dbReference type="NCBI Taxonomy" id="1973484"/>
    <lineage>
        <taxon>Bacteria</taxon>
        <taxon>Bacillati</taxon>
        <taxon>Cyanobacteriota</taxon>
        <taxon>Cyanophyceae</taxon>
        <taxon>Leptolyngbyales</taxon>
        <taxon>Leptolyngbyaceae</taxon>
        <taxon>Leptolyngbya group</taxon>
        <taxon>Leptolyngbya</taxon>
    </lineage>
</organism>
<evidence type="ECO:0000313" key="3">
    <source>
        <dbReference type="Proteomes" id="UP000217895"/>
    </source>
</evidence>
<reference evidence="2 3" key="1">
    <citation type="submission" date="2017-06" db="EMBL/GenBank/DDBJ databases">
        <title>Genome sequencing of cyanobaciteial culture collection at National Institute for Environmental Studies (NIES).</title>
        <authorList>
            <person name="Hirose Y."/>
            <person name="Shimura Y."/>
            <person name="Fujisawa T."/>
            <person name="Nakamura Y."/>
            <person name="Kawachi M."/>
        </authorList>
    </citation>
    <scope>NUCLEOTIDE SEQUENCE [LARGE SCALE GENOMIC DNA]</scope>
    <source>
        <strain evidence="2 3">NIES-2135</strain>
    </source>
</reference>
<keyword evidence="1" id="KW-0175">Coiled coil</keyword>
<accession>A0A1Z4JH54</accession>
<name>A0A1Z4JH54_LEPBY</name>
<evidence type="ECO:0000256" key="1">
    <source>
        <dbReference type="SAM" id="Coils"/>
    </source>
</evidence>
<dbReference type="AlphaFoldDB" id="A0A1Z4JH54"/>
<evidence type="ECO:0008006" key="4">
    <source>
        <dbReference type="Google" id="ProtNLM"/>
    </source>
</evidence>
<dbReference type="EMBL" id="AP018203">
    <property type="protein sequence ID" value="BAY56102.1"/>
    <property type="molecule type" value="Genomic_DNA"/>
</dbReference>
<gene>
    <name evidence="2" type="ORF">NIES2135_29320</name>
</gene>
<sequence>MASKDQLQSVLKAKYGINKNISQALSKEECERLLDVLSLEPSAAKLVESFAVKNSSLGSNNAYYGRLKSKAEAELKSLQVEYQELEASISSIEADKLKLLDRKQQLEQEYAKLSTEVQQLSTKVETLSSQNLELVGANEQLKKDNKALKTFVDAIKLRLARDTKELLQYEDSQLRKAIIRLFRWTLG</sequence>
<feature type="coiled-coil region" evidence="1">
    <location>
        <begin position="68"/>
        <end position="130"/>
    </location>
</feature>
<evidence type="ECO:0000313" key="2">
    <source>
        <dbReference type="EMBL" id="BAY56102.1"/>
    </source>
</evidence>
<protein>
    <recommendedName>
        <fullName evidence="4">Chromosome partition protein Smc</fullName>
    </recommendedName>
</protein>
<proteinExistence type="predicted"/>
<dbReference type="Gene3D" id="1.20.5.340">
    <property type="match status" value="1"/>
</dbReference>
<keyword evidence="3" id="KW-1185">Reference proteome</keyword>
<dbReference type="Proteomes" id="UP000217895">
    <property type="component" value="Chromosome"/>
</dbReference>